<dbReference type="SUPFAM" id="SSF53613">
    <property type="entry name" value="Ribokinase-like"/>
    <property type="match status" value="1"/>
</dbReference>
<comment type="cofactor">
    <cofactor evidence="2 11">
        <name>Mg(2+)</name>
        <dbReference type="ChEBI" id="CHEBI:18420"/>
    </cofactor>
</comment>
<dbReference type="InterPro" id="IPR000417">
    <property type="entry name" value="Hyethyz_kinase"/>
</dbReference>
<keyword evidence="4 11" id="KW-0808">Transferase</keyword>
<keyword evidence="7 11" id="KW-0418">Kinase</keyword>
<dbReference type="Pfam" id="PF02110">
    <property type="entry name" value="HK"/>
    <property type="match status" value="1"/>
</dbReference>
<comment type="similarity">
    <text evidence="11">Belongs to the Thz kinase family.</text>
</comment>
<dbReference type="Proteomes" id="UP000052015">
    <property type="component" value="Unassembled WGS sequence"/>
</dbReference>
<feature type="binding site" evidence="11">
    <location>
        <position position="168"/>
    </location>
    <ligand>
        <name>ATP</name>
        <dbReference type="ChEBI" id="CHEBI:30616"/>
    </ligand>
</feature>
<keyword evidence="5 11" id="KW-0479">Metal-binding</keyword>
<comment type="function">
    <text evidence="11">Catalyzes the phosphorylation of the hydroxyl group of 4-methyl-5-beta-hydroxyethylthiazole (THZ).</text>
</comment>
<keyword evidence="6 11" id="KW-0547">Nucleotide-binding</keyword>
<gene>
    <name evidence="11 12" type="primary">thiM</name>
    <name evidence="12" type="ORF">ABG79_00433</name>
</gene>
<proteinExistence type="inferred from homology"/>
<reference evidence="12 13" key="1">
    <citation type="submission" date="2015-09" db="EMBL/GenBank/DDBJ databases">
        <title>Draft genome sequence of a Caloramator mitchellensis, a moderate thermophile from the Great Artesian Basin of Australia.</title>
        <authorList>
            <person name="Patel B.K."/>
        </authorList>
    </citation>
    <scope>NUCLEOTIDE SEQUENCE [LARGE SCALE GENOMIC DNA]</scope>
    <source>
        <strain evidence="12 13">VF08</strain>
    </source>
</reference>
<dbReference type="NCBIfam" id="TIGR00694">
    <property type="entry name" value="thiM"/>
    <property type="match status" value="1"/>
</dbReference>
<dbReference type="GO" id="GO:0000287">
    <property type="term" value="F:magnesium ion binding"/>
    <property type="evidence" value="ECO:0007669"/>
    <property type="project" value="UniProtKB-UniRule"/>
</dbReference>
<comment type="catalytic activity">
    <reaction evidence="1 11">
        <text>5-(2-hydroxyethyl)-4-methylthiazole + ATP = 4-methyl-5-(2-phosphooxyethyl)-thiazole + ADP + H(+)</text>
        <dbReference type="Rhea" id="RHEA:24212"/>
        <dbReference type="ChEBI" id="CHEBI:15378"/>
        <dbReference type="ChEBI" id="CHEBI:17957"/>
        <dbReference type="ChEBI" id="CHEBI:30616"/>
        <dbReference type="ChEBI" id="CHEBI:58296"/>
        <dbReference type="ChEBI" id="CHEBI:456216"/>
        <dbReference type="EC" id="2.7.1.50"/>
    </reaction>
</comment>
<evidence type="ECO:0000256" key="9">
    <source>
        <dbReference type="ARBA" id="ARBA00022842"/>
    </source>
</evidence>
<feature type="binding site" evidence="11">
    <location>
        <position position="195"/>
    </location>
    <ligand>
        <name>substrate</name>
    </ligand>
</feature>
<dbReference type="EMBL" id="LKHP01000002">
    <property type="protein sequence ID" value="KRQ87632.1"/>
    <property type="molecule type" value="Genomic_DNA"/>
</dbReference>
<feature type="binding site" evidence="11">
    <location>
        <position position="46"/>
    </location>
    <ligand>
        <name>substrate</name>
    </ligand>
</feature>
<dbReference type="InterPro" id="IPR029056">
    <property type="entry name" value="Ribokinase-like"/>
</dbReference>
<evidence type="ECO:0000256" key="10">
    <source>
        <dbReference type="ARBA" id="ARBA00022977"/>
    </source>
</evidence>
<evidence type="ECO:0000313" key="12">
    <source>
        <dbReference type="EMBL" id="KRQ87632.1"/>
    </source>
</evidence>
<dbReference type="GO" id="GO:0004417">
    <property type="term" value="F:hydroxyethylthiazole kinase activity"/>
    <property type="evidence" value="ECO:0007669"/>
    <property type="project" value="UniProtKB-UniRule"/>
</dbReference>
<dbReference type="GO" id="GO:0009228">
    <property type="term" value="P:thiamine biosynthetic process"/>
    <property type="evidence" value="ECO:0007669"/>
    <property type="project" value="UniProtKB-KW"/>
</dbReference>
<dbReference type="OrthoDB" id="9778146at2"/>
<evidence type="ECO:0000256" key="1">
    <source>
        <dbReference type="ARBA" id="ARBA00001771"/>
    </source>
</evidence>
<evidence type="ECO:0000256" key="7">
    <source>
        <dbReference type="ARBA" id="ARBA00022777"/>
    </source>
</evidence>
<keyword evidence="13" id="KW-1185">Reference proteome</keyword>
<keyword evidence="10 11" id="KW-0784">Thiamine biosynthesis</keyword>
<organism evidence="12 13">
    <name type="scientific">Caloramator mitchellensis</name>
    <dbReference type="NCBI Taxonomy" id="908809"/>
    <lineage>
        <taxon>Bacteria</taxon>
        <taxon>Bacillati</taxon>
        <taxon>Bacillota</taxon>
        <taxon>Clostridia</taxon>
        <taxon>Eubacteriales</taxon>
        <taxon>Clostridiaceae</taxon>
        <taxon>Caloramator</taxon>
    </lineage>
</organism>
<accession>A0A0R3JVP3</accession>
<evidence type="ECO:0000256" key="6">
    <source>
        <dbReference type="ARBA" id="ARBA00022741"/>
    </source>
</evidence>
<dbReference type="AlphaFoldDB" id="A0A0R3JVP3"/>
<dbReference type="NCBIfam" id="NF006830">
    <property type="entry name" value="PRK09355.1"/>
    <property type="match status" value="1"/>
</dbReference>
<dbReference type="GO" id="GO:0005524">
    <property type="term" value="F:ATP binding"/>
    <property type="evidence" value="ECO:0007669"/>
    <property type="project" value="UniProtKB-UniRule"/>
</dbReference>
<dbReference type="STRING" id="908809.ABG79_00433"/>
<dbReference type="RefSeq" id="WP_057976658.1">
    <property type="nucleotide sequence ID" value="NZ_LKHP01000002.1"/>
</dbReference>
<evidence type="ECO:0000256" key="8">
    <source>
        <dbReference type="ARBA" id="ARBA00022840"/>
    </source>
</evidence>
<dbReference type="PATRIC" id="fig|908809.3.peg.438"/>
<protein>
    <recommendedName>
        <fullName evidence="11">Hydroxyethylthiazole kinase</fullName>
        <ecNumber evidence="11">2.7.1.50</ecNumber>
    </recommendedName>
    <alternativeName>
        <fullName evidence="11">4-methyl-5-beta-hydroxyethylthiazole kinase</fullName>
        <shortName evidence="11">TH kinase</shortName>
        <shortName evidence="11">Thz kinase</shortName>
    </alternativeName>
</protein>
<dbReference type="UniPathway" id="UPA00060">
    <property type="reaction ID" value="UER00139"/>
</dbReference>
<comment type="caution">
    <text evidence="12">The sequence shown here is derived from an EMBL/GenBank/DDBJ whole genome shotgun (WGS) entry which is preliminary data.</text>
</comment>
<feature type="binding site" evidence="11">
    <location>
        <position position="122"/>
    </location>
    <ligand>
        <name>ATP</name>
        <dbReference type="ChEBI" id="CHEBI:30616"/>
    </ligand>
</feature>
<name>A0A0R3JVP3_CALMK</name>
<dbReference type="CDD" id="cd01170">
    <property type="entry name" value="THZ_kinase"/>
    <property type="match status" value="1"/>
</dbReference>
<evidence type="ECO:0000313" key="13">
    <source>
        <dbReference type="Proteomes" id="UP000052015"/>
    </source>
</evidence>
<dbReference type="PIRSF" id="PIRSF000513">
    <property type="entry name" value="Thz_kinase"/>
    <property type="match status" value="1"/>
</dbReference>
<sequence length="268" mass="28637">MEMLKKACDGLSKIREKSPLVHHITNYVSVNDCANITLAIGASPVMSDEIEDILDLIKIANSLVLNIGTLNKRTVESMIYLGKEANKLNIPVVLDPVGAGATKLRTGTSLKILQEVKVRVLRGNMSEIKSLLGLSGNTKGVDSTEKMDDAEDVAILAAKKFNCTVGISGEVDVISDGERVVKVFNGNSILTRVTGTGCMVTSLTGCFLGAGCDGLTSSTAAYLIMGLAGERAYKESGDNIGTFKVRLFDEIFNINEDRLKEGGKVEEC</sequence>
<dbReference type="PRINTS" id="PR01099">
    <property type="entry name" value="HYETHTZKNASE"/>
</dbReference>
<dbReference type="Gene3D" id="3.40.1190.20">
    <property type="match status" value="1"/>
</dbReference>
<evidence type="ECO:0000256" key="3">
    <source>
        <dbReference type="ARBA" id="ARBA00004868"/>
    </source>
</evidence>
<evidence type="ECO:0000256" key="11">
    <source>
        <dbReference type="HAMAP-Rule" id="MF_00228"/>
    </source>
</evidence>
<keyword evidence="8 11" id="KW-0067">ATP-binding</keyword>
<dbReference type="EC" id="2.7.1.50" evidence="11"/>
<comment type="pathway">
    <text evidence="3 11">Cofactor biosynthesis; thiamine diphosphate biosynthesis; 4-methyl-5-(2-phosphoethyl)-thiazole from 5-(2-hydroxyethyl)-4-methylthiazole: step 1/1.</text>
</comment>
<dbReference type="HAMAP" id="MF_00228">
    <property type="entry name" value="Thz_kinase"/>
    <property type="match status" value="1"/>
</dbReference>
<evidence type="ECO:0000256" key="4">
    <source>
        <dbReference type="ARBA" id="ARBA00022679"/>
    </source>
</evidence>
<evidence type="ECO:0000256" key="2">
    <source>
        <dbReference type="ARBA" id="ARBA00001946"/>
    </source>
</evidence>
<dbReference type="GO" id="GO:0009229">
    <property type="term" value="P:thiamine diphosphate biosynthetic process"/>
    <property type="evidence" value="ECO:0007669"/>
    <property type="project" value="UniProtKB-UniRule"/>
</dbReference>
<keyword evidence="9 11" id="KW-0460">Magnesium</keyword>
<evidence type="ECO:0000256" key="5">
    <source>
        <dbReference type="ARBA" id="ARBA00022723"/>
    </source>
</evidence>